<dbReference type="InterPro" id="IPR006179">
    <property type="entry name" value="5_nucleotidase/apyrase"/>
</dbReference>
<dbReference type="PANTHER" id="PTHR11575:SF6">
    <property type="entry name" value="2',3'-CYCLIC-NUCLEOTIDE 2'-PHOSPHODIESTERASE_3'-NUCLEOTIDASE"/>
    <property type="match status" value="1"/>
</dbReference>
<evidence type="ECO:0000259" key="3">
    <source>
        <dbReference type="Pfam" id="PF00149"/>
    </source>
</evidence>
<proteinExistence type="inferred from homology"/>
<keyword evidence="2" id="KW-0547">Nucleotide-binding</keyword>
<sequence length="576" mass="63570">MTIASQLLSAASVSAEELTYKIVATTDVHGNFFPYNFITRTPGEGSLARVASRVRCLRDSIGSDHVILLDNGDILQGQPTAYYYNFIATDRPHPVAMMLKSLGYDAETIGNHDVEAGHAVYDRYKNDLGQIPLLGANVIDIATGKPYFKPYHVIERDGIKIVVFGLLTPAIPAWLPENLWSGLKFEDMVESAARWIPVIKVKEAPDLIVGLFHSGHDSSKKTGDWIENASLKVAEEVPGFDIIFMGHDHQVYNSEQVADSDGKSPLVLNPANNAVNLAEAEVKFTLDGRGKVLGKKISGRIVPLTDLTPDSVFMTEFSNVKEEIDSFVNRKIGVATGDFSVRDAYFGPSAFMDLLHDLQLEISGADISFAAPLSFDAVICKGDLHMSDMFTLYKYENMLYTMAMTGREIKNYLEMSYSLWTSEMADPEDHLLLFTKEGTSPAKGDYAKLQNPAYNFDSAAGIIYDVDVTKPQGDKIIIKSMADGSPFDFDKVYKVAVNSYRGNGGGDLLTKGAGIPHEDLKSRILKSTDKDLRYYLIKLLEQRGSITPKITSGWKFIPEELAGPAARKDRTVLFPD</sequence>
<protein>
    <submittedName>
        <fullName evidence="5">Bifunctional metallophosphatase/5'-nucleotidase</fullName>
    </submittedName>
</protein>
<name>A0A2V1IM26_9BACT</name>
<dbReference type="GeneID" id="82525298"/>
<dbReference type="Pfam" id="PF02872">
    <property type="entry name" value="5_nucleotid_C"/>
    <property type="match status" value="1"/>
</dbReference>
<dbReference type="PANTHER" id="PTHR11575">
    <property type="entry name" value="5'-NUCLEOTIDASE-RELATED"/>
    <property type="match status" value="1"/>
</dbReference>
<evidence type="ECO:0000313" key="5">
    <source>
        <dbReference type="EMBL" id="PWB03677.1"/>
    </source>
</evidence>
<comment type="caution">
    <text evidence="5">The sequence shown here is derived from an EMBL/GenBank/DDBJ whole genome shotgun (WGS) entry which is preliminary data.</text>
</comment>
<dbReference type="GO" id="GO:0000166">
    <property type="term" value="F:nucleotide binding"/>
    <property type="evidence" value="ECO:0007669"/>
    <property type="project" value="UniProtKB-KW"/>
</dbReference>
<feature type="domain" description="5'-Nucleotidase C-terminal" evidence="4">
    <location>
        <begin position="332"/>
        <end position="507"/>
    </location>
</feature>
<evidence type="ECO:0000256" key="2">
    <source>
        <dbReference type="RuleBase" id="RU362119"/>
    </source>
</evidence>
<gene>
    <name evidence="5" type="ORF">C5O23_02905</name>
</gene>
<dbReference type="Proteomes" id="UP000244905">
    <property type="component" value="Unassembled WGS sequence"/>
</dbReference>
<dbReference type="InterPro" id="IPR029052">
    <property type="entry name" value="Metallo-depent_PP-like"/>
</dbReference>
<dbReference type="InterPro" id="IPR036907">
    <property type="entry name" value="5'-Nucleotdase_C_sf"/>
</dbReference>
<comment type="similarity">
    <text evidence="2">Belongs to the 5'-nucleotidase family.</text>
</comment>
<dbReference type="EMBL" id="PUEC01000004">
    <property type="protein sequence ID" value="PWB03677.1"/>
    <property type="molecule type" value="Genomic_DNA"/>
</dbReference>
<dbReference type="GO" id="GO:0009166">
    <property type="term" value="P:nucleotide catabolic process"/>
    <property type="evidence" value="ECO:0007669"/>
    <property type="project" value="InterPro"/>
</dbReference>
<evidence type="ECO:0000259" key="4">
    <source>
        <dbReference type="Pfam" id="PF02872"/>
    </source>
</evidence>
<accession>A0A2V1IM26</accession>
<dbReference type="Pfam" id="PF00149">
    <property type="entry name" value="Metallophos"/>
    <property type="match status" value="1"/>
</dbReference>
<keyword evidence="6" id="KW-1185">Reference proteome</keyword>
<dbReference type="SUPFAM" id="SSF56300">
    <property type="entry name" value="Metallo-dependent phosphatases"/>
    <property type="match status" value="1"/>
</dbReference>
<dbReference type="Gene3D" id="3.90.780.10">
    <property type="entry name" value="5'-Nucleotidase, C-terminal domain"/>
    <property type="match status" value="1"/>
</dbReference>
<dbReference type="SUPFAM" id="SSF55816">
    <property type="entry name" value="5'-nucleotidase (syn. UDP-sugar hydrolase), C-terminal domain"/>
    <property type="match status" value="1"/>
</dbReference>
<evidence type="ECO:0000313" key="6">
    <source>
        <dbReference type="Proteomes" id="UP000244905"/>
    </source>
</evidence>
<feature type="domain" description="Calcineurin-like phosphoesterase" evidence="3">
    <location>
        <begin position="21"/>
        <end position="250"/>
    </location>
</feature>
<dbReference type="PRINTS" id="PR01607">
    <property type="entry name" value="APYRASEFAMLY"/>
</dbReference>
<evidence type="ECO:0000256" key="1">
    <source>
        <dbReference type="ARBA" id="ARBA00022729"/>
    </source>
</evidence>
<dbReference type="RefSeq" id="WP_107031459.1">
    <property type="nucleotide sequence ID" value="NZ_PUEC01000004.1"/>
</dbReference>
<dbReference type="InterPro" id="IPR008334">
    <property type="entry name" value="5'-Nucleotdase_C"/>
</dbReference>
<keyword evidence="1" id="KW-0732">Signal</keyword>
<dbReference type="Gene3D" id="3.60.21.10">
    <property type="match status" value="1"/>
</dbReference>
<dbReference type="AlphaFoldDB" id="A0A2V1IM26"/>
<dbReference type="GO" id="GO:0030288">
    <property type="term" value="C:outer membrane-bounded periplasmic space"/>
    <property type="evidence" value="ECO:0007669"/>
    <property type="project" value="TreeGrafter"/>
</dbReference>
<organism evidence="5 6">
    <name type="scientific">Duncaniella muris</name>
    <dbReference type="NCBI Taxonomy" id="2094150"/>
    <lineage>
        <taxon>Bacteria</taxon>
        <taxon>Pseudomonadati</taxon>
        <taxon>Bacteroidota</taxon>
        <taxon>Bacteroidia</taxon>
        <taxon>Bacteroidales</taxon>
        <taxon>Muribaculaceae</taxon>
        <taxon>Duncaniella</taxon>
    </lineage>
</organism>
<reference evidence="6" key="1">
    <citation type="submission" date="2018-02" db="EMBL/GenBank/DDBJ databases">
        <authorList>
            <person name="Clavel T."/>
            <person name="Strowig T."/>
        </authorList>
    </citation>
    <scope>NUCLEOTIDE SEQUENCE [LARGE SCALE GENOMIC DNA]</scope>
    <source>
        <strain evidence="6">DSM 103720</strain>
    </source>
</reference>
<dbReference type="GO" id="GO:0016787">
    <property type="term" value="F:hydrolase activity"/>
    <property type="evidence" value="ECO:0007669"/>
    <property type="project" value="UniProtKB-KW"/>
</dbReference>
<dbReference type="InterPro" id="IPR004843">
    <property type="entry name" value="Calcineurin-like_PHP"/>
</dbReference>
<keyword evidence="2" id="KW-0378">Hydrolase</keyword>